<dbReference type="AlphaFoldDB" id="A0A5J4WIG6"/>
<comment type="caution">
    <text evidence="1">The sequence shown here is derived from an EMBL/GenBank/DDBJ whole genome shotgun (WGS) entry which is preliminary data.</text>
</comment>
<dbReference type="Proteomes" id="UP000324800">
    <property type="component" value="Unassembled WGS sequence"/>
</dbReference>
<sequence length="75" mass="8675">MKLVKLEHSEPKLFENMESNKFTKKIPVTTTVEQPETGDEIGKFQQTDNKPTLQDIERQLTSWQAVGVRKQMIIS</sequence>
<evidence type="ECO:0000313" key="1">
    <source>
        <dbReference type="EMBL" id="KAA6394760.1"/>
    </source>
</evidence>
<reference evidence="1 2" key="1">
    <citation type="submission" date="2019-03" db="EMBL/GenBank/DDBJ databases">
        <title>Single cell metagenomics reveals metabolic interactions within the superorganism composed of flagellate Streblomastix strix and complex community of Bacteroidetes bacteria on its surface.</title>
        <authorList>
            <person name="Treitli S.C."/>
            <person name="Kolisko M."/>
            <person name="Husnik F."/>
            <person name="Keeling P."/>
            <person name="Hampl V."/>
        </authorList>
    </citation>
    <scope>NUCLEOTIDE SEQUENCE [LARGE SCALE GENOMIC DNA]</scope>
    <source>
        <strain evidence="1">ST1C</strain>
    </source>
</reference>
<evidence type="ECO:0000313" key="2">
    <source>
        <dbReference type="Proteomes" id="UP000324800"/>
    </source>
</evidence>
<dbReference type="EMBL" id="SNRW01001855">
    <property type="protein sequence ID" value="KAA6394760.1"/>
    <property type="molecule type" value="Genomic_DNA"/>
</dbReference>
<proteinExistence type="predicted"/>
<accession>A0A5J4WIG6</accession>
<name>A0A5J4WIG6_9EUKA</name>
<organism evidence="1 2">
    <name type="scientific">Streblomastix strix</name>
    <dbReference type="NCBI Taxonomy" id="222440"/>
    <lineage>
        <taxon>Eukaryota</taxon>
        <taxon>Metamonada</taxon>
        <taxon>Preaxostyla</taxon>
        <taxon>Oxymonadida</taxon>
        <taxon>Streblomastigidae</taxon>
        <taxon>Streblomastix</taxon>
    </lineage>
</organism>
<protein>
    <submittedName>
        <fullName evidence="1">Uncharacterized protein</fullName>
    </submittedName>
</protein>
<gene>
    <name evidence="1" type="ORF">EZS28_009707</name>
</gene>